<accession>A0ABV4EXU5</accession>
<name>A0ABV4EXU5_BRAEL</name>
<proteinExistence type="predicted"/>
<dbReference type="Proteomes" id="UP001565471">
    <property type="component" value="Unassembled WGS sequence"/>
</dbReference>
<gene>
    <name evidence="1" type="ORF">ABIF29_002786</name>
</gene>
<evidence type="ECO:0000313" key="1">
    <source>
        <dbReference type="EMBL" id="MEY9315987.1"/>
    </source>
</evidence>
<reference evidence="1 2" key="1">
    <citation type="submission" date="2024-07" db="EMBL/GenBank/DDBJ databases">
        <title>Genomic Encyclopedia of Type Strains, Phase V (KMG-V): Genome sequencing to study the core and pangenomes of soil and plant-associated prokaryotes.</title>
        <authorList>
            <person name="Whitman W."/>
        </authorList>
    </citation>
    <scope>NUCLEOTIDE SEQUENCE [LARGE SCALE GENOMIC DNA]</scope>
    <source>
        <strain evidence="1 2">USDA 415</strain>
    </source>
</reference>
<comment type="caution">
    <text evidence="1">The sequence shown here is derived from an EMBL/GenBank/DDBJ whole genome shotgun (WGS) entry which is preliminary data.</text>
</comment>
<dbReference type="EMBL" id="JBGBZA010000002">
    <property type="protein sequence ID" value="MEY9315987.1"/>
    <property type="molecule type" value="Genomic_DNA"/>
</dbReference>
<organism evidence="1 2">
    <name type="scientific">Bradyrhizobium elkanii</name>
    <dbReference type="NCBI Taxonomy" id="29448"/>
    <lineage>
        <taxon>Bacteria</taxon>
        <taxon>Pseudomonadati</taxon>
        <taxon>Pseudomonadota</taxon>
        <taxon>Alphaproteobacteria</taxon>
        <taxon>Hyphomicrobiales</taxon>
        <taxon>Nitrobacteraceae</taxon>
        <taxon>Bradyrhizobium</taxon>
    </lineage>
</organism>
<protein>
    <submittedName>
        <fullName evidence="1">Uncharacterized protein</fullName>
    </submittedName>
</protein>
<sequence length="33" mass="3730">MSFRKGVDGPKMFTDACKLGYEGVCRKMRAAFE</sequence>
<keyword evidence="2" id="KW-1185">Reference proteome</keyword>
<evidence type="ECO:0000313" key="2">
    <source>
        <dbReference type="Proteomes" id="UP001565471"/>
    </source>
</evidence>